<keyword evidence="10" id="KW-1015">Disulfide bond</keyword>
<keyword evidence="8" id="KW-0350">Heme biosynthesis</keyword>
<keyword evidence="5 12" id="KW-1133">Transmembrane helix</keyword>
<evidence type="ECO:0000256" key="10">
    <source>
        <dbReference type="ARBA" id="ARBA00023157"/>
    </source>
</evidence>
<dbReference type="STRING" id="1300344.I598_0900"/>
<dbReference type="PATRIC" id="fig|1300344.3.peg.904"/>
<evidence type="ECO:0000256" key="11">
    <source>
        <dbReference type="ARBA" id="ARBA00023444"/>
    </source>
</evidence>
<protein>
    <submittedName>
        <fullName evidence="13">Heme A synthase</fullName>
        <ecNumber evidence="13">1.3.-.-</ecNumber>
    </submittedName>
</protein>
<accession>A0A161I062</accession>
<dbReference type="EMBL" id="CP014209">
    <property type="protein sequence ID" value="ANC30475.1"/>
    <property type="molecule type" value="Genomic_DNA"/>
</dbReference>
<evidence type="ECO:0000256" key="3">
    <source>
        <dbReference type="ARBA" id="ARBA00022692"/>
    </source>
</evidence>
<sequence>MSTPAPAEPVRITSDPADAPDRFARFRGWTRGVLVANVVAQIGIIVTGGAVRLTDSGLGCSTWPHCEPGSFTPVLHEATSIHPYIEFGNRLLTFVLAAVAVAVLVLVWTDRRRSPEYRALGFVPIAGVVAQALIGGVVVLLHLHPGWVSLHFGVSAALVWFSAYLLHRHGEGDGPPVPVGPRALRVAGWLLTALMAAVVILGVLVTGAGPHSGDTTVGYRLALDPYLMTRAHSATVWLFVAVLVALLVMLHRLPRREGADVDALGGARRAAWLLVVVTLSQGLVGYVQYFTGLPEILVAVHMLGAGVLVWATARTVLRLRTRA</sequence>
<reference evidence="13 14" key="1">
    <citation type="submission" date="2016-01" db="EMBL/GenBank/DDBJ databases">
        <title>Complete genome sequence of a soil Actinobacterium, Isoptericola dokdonensis DS-3.</title>
        <authorList>
            <person name="Kwon S.-K."/>
            <person name="Kim J.F."/>
        </authorList>
    </citation>
    <scope>NUCLEOTIDE SEQUENCE [LARGE SCALE GENOMIC DNA]</scope>
    <source>
        <strain evidence="13 14">DS-3</strain>
    </source>
</reference>
<evidence type="ECO:0000256" key="6">
    <source>
        <dbReference type="ARBA" id="ARBA00023002"/>
    </source>
</evidence>
<gene>
    <name evidence="13" type="primary">ctaA</name>
    <name evidence="13" type="ORF">I598_0900</name>
</gene>
<dbReference type="GO" id="GO:0016491">
    <property type="term" value="F:oxidoreductase activity"/>
    <property type="evidence" value="ECO:0007669"/>
    <property type="project" value="UniProtKB-KW"/>
</dbReference>
<keyword evidence="14" id="KW-1185">Reference proteome</keyword>
<feature type="transmembrane region" description="Helical" evidence="12">
    <location>
        <begin position="147"/>
        <end position="166"/>
    </location>
</feature>
<keyword evidence="3 12" id="KW-0812">Transmembrane</keyword>
<evidence type="ECO:0000256" key="8">
    <source>
        <dbReference type="ARBA" id="ARBA00023133"/>
    </source>
</evidence>
<evidence type="ECO:0000256" key="12">
    <source>
        <dbReference type="SAM" id="Phobius"/>
    </source>
</evidence>
<organism evidence="13 14">
    <name type="scientific">Isoptericola dokdonensis DS-3</name>
    <dbReference type="NCBI Taxonomy" id="1300344"/>
    <lineage>
        <taxon>Bacteria</taxon>
        <taxon>Bacillati</taxon>
        <taxon>Actinomycetota</taxon>
        <taxon>Actinomycetes</taxon>
        <taxon>Micrococcales</taxon>
        <taxon>Promicromonosporaceae</taxon>
        <taxon>Isoptericola</taxon>
    </lineage>
</organism>
<dbReference type="InterPro" id="IPR050450">
    <property type="entry name" value="COX15/CtaA_HemeA_synthase"/>
</dbReference>
<keyword evidence="2" id="KW-1003">Cell membrane</keyword>
<dbReference type="Proteomes" id="UP000076794">
    <property type="component" value="Chromosome"/>
</dbReference>
<evidence type="ECO:0000256" key="1">
    <source>
        <dbReference type="ARBA" id="ARBA00004141"/>
    </source>
</evidence>
<evidence type="ECO:0000256" key="2">
    <source>
        <dbReference type="ARBA" id="ARBA00022475"/>
    </source>
</evidence>
<feature type="transmembrane region" description="Helical" evidence="12">
    <location>
        <begin position="91"/>
        <end position="108"/>
    </location>
</feature>
<keyword evidence="7" id="KW-0408">Iron</keyword>
<dbReference type="GO" id="GO:0046872">
    <property type="term" value="F:metal ion binding"/>
    <property type="evidence" value="ECO:0007669"/>
    <property type="project" value="UniProtKB-KW"/>
</dbReference>
<dbReference type="Pfam" id="PF02628">
    <property type="entry name" value="COX15-CtaA"/>
    <property type="match status" value="1"/>
</dbReference>
<evidence type="ECO:0000256" key="9">
    <source>
        <dbReference type="ARBA" id="ARBA00023136"/>
    </source>
</evidence>
<dbReference type="KEGG" id="ido:I598_0900"/>
<dbReference type="PANTHER" id="PTHR35457">
    <property type="entry name" value="HEME A SYNTHASE"/>
    <property type="match status" value="1"/>
</dbReference>
<feature type="transmembrane region" description="Helical" evidence="12">
    <location>
        <begin position="120"/>
        <end position="141"/>
    </location>
</feature>
<evidence type="ECO:0000313" key="14">
    <source>
        <dbReference type="Proteomes" id="UP000076794"/>
    </source>
</evidence>
<dbReference type="GO" id="GO:0006784">
    <property type="term" value="P:heme A biosynthetic process"/>
    <property type="evidence" value="ECO:0007669"/>
    <property type="project" value="InterPro"/>
</dbReference>
<keyword evidence="6 13" id="KW-0560">Oxidoreductase</keyword>
<keyword evidence="4" id="KW-0479">Metal-binding</keyword>
<keyword evidence="9 12" id="KW-0472">Membrane</keyword>
<dbReference type="AlphaFoldDB" id="A0A161I062"/>
<proteinExistence type="predicted"/>
<feature type="transmembrane region" description="Helical" evidence="12">
    <location>
        <begin position="186"/>
        <end position="209"/>
    </location>
</feature>
<evidence type="ECO:0000256" key="7">
    <source>
        <dbReference type="ARBA" id="ARBA00023004"/>
    </source>
</evidence>
<evidence type="ECO:0000256" key="5">
    <source>
        <dbReference type="ARBA" id="ARBA00022989"/>
    </source>
</evidence>
<dbReference type="EC" id="1.3.-.-" evidence="13"/>
<feature type="transmembrane region" description="Helical" evidence="12">
    <location>
        <begin position="271"/>
        <end position="290"/>
    </location>
</feature>
<comment type="subcellular location">
    <subcellularLocation>
        <location evidence="1">Membrane</location>
        <topology evidence="1">Multi-pass membrane protein</topology>
    </subcellularLocation>
</comment>
<evidence type="ECO:0000313" key="13">
    <source>
        <dbReference type="EMBL" id="ANC30475.1"/>
    </source>
</evidence>
<dbReference type="InterPro" id="IPR003780">
    <property type="entry name" value="COX15/CtaA_fam"/>
</dbReference>
<feature type="transmembrane region" description="Helical" evidence="12">
    <location>
        <begin position="32"/>
        <end position="51"/>
    </location>
</feature>
<feature type="transmembrane region" description="Helical" evidence="12">
    <location>
        <begin position="229"/>
        <end position="250"/>
    </location>
</feature>
<dbReference type="GO" id="GO:0016020">
    <property type="term" value="C:membrane"/>
    <property type="evidence" value="ECO:0007669"/>
    <property type="project" value="UniProtKB-SubCell"/>
</dbReference>
<dbReference type="PANTHER" id="PTHR35457:SF1">
    <property type="entry name" value="HEME A SYNTHASE"/>
    <property type="match status" value="1"/>
</dbReference>
<dbReference type="RefSeq" id="WP_232314261.1">
    <property type="nucleotide sequence ID" value="NZ_CP014209.1"/>
</dbReference>
<feature type="transmembrane region" description="Helical" evidence="12">
    <location>
        <begin position="296"/>
        <end position="317"/>
    </location>
</feature>
<comment type="pathway">
    <text evidence="11">Porphyrin-containing compound metabolism.</text>
</comment>
<name>A0A161I062_9MICO</name>
<evidence type="ECO:0000256" key="4">
    <source>
        <dbReference type="ARBA" id="ARBA00022723"/>
    </source>
</evidence>